<dbReference type="Proteomes" id="UP000294850">
    <property type="component" value="Unassembled WGS sequence"/>
</dbReference>
<evidence type="ECO:0000313" key="3">
    <source>
        <dbReference type="Proteomes" id="UP000294850"/>
    </source>
</evidence>
<keyword evidence="1" id="KW-0812">Transmembrane</keyword>
<gene>
    <name evidence="2" type="ORF">E0F88_30230</name>
</gene>
<feature type="transmembrane region" description="Helical" evidence="1">
    <location>
        <begin position="12"/>
        <end position="31"/>
    </location>
</feature>
<dbReference type="AlphaFoldDB" id="A0A4V2Z2X2"/>
<keyword evidence="1" id="KW-1133">Transmembrane helix</keyword>
<dbReference type="RefSeq" id="WP_131962073.1">
    <property type="nucleotide sequence ID" value="NZ_SMFL01000019.1"/>
</dbReference>
<feature type="transmembrane region" description="Helical" evidence="1">
    <location>
        <begin position="37"/>
        <end position="58"/>
    </location>
</feature>
<organism evidence="2 3">
    <name type="scientific">Dyadobacter psychrotolerans</name>
    <dbReference type="NCBI Taxonomy" id="2541721"/>
    <lineage>
        <taxon>Bacteria</taxon>
        <taxon>Pseudomonadati</taxon>
        <taxon>Bacteroidota</taxon>
        <taxon>Cytophagia</taxon>
        <taxon>Cytophagales</taxon>
        <taxon>Spirosomataceae</taxon>
        <taxon>Dyadobacter</taxon>
    </lineage>
</organism>
<dbReference type="EMBL" id="SMFL01000019">
    <property type="protein sequence ID" value="TDE09568.1"/>
    <property type="molecule type" value="Genomic_DNA"/>
</dbReference>
<comment type="caution">
    <text evidence="2">The sequence shown here is derived from an EMBL/GenBank/DDBJ whole genome shotgun (WGS) entry which is preliminary data.</text>
</comment>
<keyword evidence="1" id="KW-0472">Membrane</keyword>
<sequence>MAAKITVRRKNRLALVRIEIFVLAVFVSHWLGKKYEWDRVTGVAVLIITVVLTAGLFFRIRIFRYIFSILFSLLWGFLVYGFADSATTSSYSPWLAFGVVAGISLWLHKDYFTFESKSVPMEFE</sequence>
<dbReference type="OrthoDB" id="9893245at2"/>
<proteinExistence type="predicted"/>
<evidence type="ECO:0000256" key="1">
    <source>
        <dbReference type="SAM" id="Phobius"/>
    </source>
</evidence>
<evidence type="ECO:0000313" key="2">
    <source>
        <dbReference type="EMBL" id="TDE09568.1"/>
    </source>
</evidence>
<keyword evidence="3" id="KW-1185">Reference proteome</keyword>
<name>A0A4V2Z2X2_9BACT</name>
<feature type="transmembrane region" description="Helical" evidence="1">
    <location>
        <begin position="89"/>
        <end position="107"/>
    </location>
</feature>
<accession>A0A4V2Z2X2</accession>
<protein>
    <submittedName>
        <fullName evidence="2">Uncharacterized protein</fullName>
    </submittedName>
</protein>
<reference evidence="2 3" key="1">
    <citation type="submission" date="2019-03" db="EMBL/GenBank/DDBJ databases">
        <title>Dyadobacter AR-3-6 sp. nov., isolated from arctic soil.</title>
        <authorList>
            <person name="Chaudhary D.K."/>
        </authorList>
    </citation>
    <scope>NUCLEOTIDE SEQUENCE [LARGE SCALE GENOMIC DNA]</scope>
    <source>
        <strain evidence="2 3">AR-3-6</strain>
    </source>
</reference>
<feature type="transmembrane region" description="Helical" evidence="1">
    <location>
        <begin position="65"/>
        <end position="83"/>
    </location>
</feature>